<protein>
    <submittedName>
        <fullName evidence="1">Uncharacterized protein</fullName>
    </submittedName>
</protein>
<evidence type="ECO:0000313" key="1">
    <source>
        <dbReference type="EMBL" id="MBB6523044.1"/>
    </source>
</evidence>
<sequence length="278" mass="30646">MLETPAELKVHSGISAISGWHCTSTDIEVLIDGKSIGKAGTGTMREDTVGVCGHADTGFSLLVNYGSYEPGLHKLTLVVDGEISDEREFATARIAGDETDYARGLMGTTVVDDFPAPGDRVYLSWVEEQQGFAAYRIDKSDIEAEIKTLEFFLNREYIGSQRVYDNDPNYHPEETITNVEFEFDTSNPDFVLRSPVPEFGHCTFTGDIQVSGHRKMKSVGDYICNDGQREGTYSLSLDIRSALHQHLQGIVQLYGNLGLDDSTNSVDDRTIILSGLSE</sequence>
<dbReference type="AlphaFoldDB" id="A0A7X0JVJ0"/>
<proteinExistence type="predicted"/>
<dbReference type="Proteomes" id="UP000528457">
    <property type="component" value="Unassembled WGS sequence"/>
</dbReference>
<reference evidence="1 2" key="1">
    <citation type="submission" date="2020-08" db="EMBL/GenBank/DDBJ databases">
        <title>Genomic Encyclopedia of Type Strains, Phase IV (KMG-IV): sequencing the most valuable type-strain genomes for metagenomic binning, comparative biology and taxonomic classification.</title>
        <authorList>
            <person name="Goeker M."/>
        </authorList>
    </citation>
    <scope>NUCLEOTIDE SEQUENCE [LARGE SCALE GENOMIC DNA]</scope>
    <source>
        <strain evidence="1 2">DSM 22368</strain>
    </source>
</reference>
<name>A0A7X0JVJ0_9GAMM</name>
<accession>A0A7X0JVJ0</accession>
<keyword evidence="2" id="KW-1185">Reference proteome</keyword>
<dbReference type="InParanoid" id="A0A7X0JVJ0"/>
<dbReference type="RefSeq" id="WP_166843942.1">
    <property type="nucleotide sequence ID" value="NZ_JAAONY010000003.1"/>
</dbReference>
<gene>
    <name evidence="1" type="ORF">HNR48_003346</name>
</gene>
<comment type="caution">
    <text evidence="1">The sequence shown here is derived from an EMBL/GenBank/DDBJ whole genome shotgun (WGS) entry which is preliminary data.</text>
</comment>
<dbReference type="EMBL" id="JACHHT010000003">
    <property type="protein sequence ID" value="MBB6523044.1"/>
    <property type="molecule type" value="Genomic_DNA"/>
</dbReference>
<organism evidence="1 2">
    <name type="scientific">Pseudoteredinibacter isoporae</name>
    <dbReference type="NCBI Taxonomy" id="570281"/>
    <lineage>
        <taxon>Bacteria</taxon>
        <taxon>Pseudomonadati</taxon>
        <taxon>Pseudomonadota</taxon>
        <taxon>Gammaproteobacteria</taxon>
        <taxon>Cellvibrionales</taxon>
        <taxon>Cellvibrionaceae</taxon>
        <taxon>Pseudoteredinibacter</taxon>
    </lineage>
</organism>
<evidence type="ECO:0000313" key="2">
    <source>
        <dbReference type="Proteomes" id="UP000528457"/>
    </source>
</evidence>